<comment type="subcellular location">
    <subcellularLocation>
        <location evidence="1 9">Nucleus</location>
        <location evidence="1 9">Nuclear pore complex</location>
    </subcellularLocation>
</comment>
<dbReference type="STRING" id="318479.A0A0N4UIQ3"/>
<keyword evidence="9" id="KW-0472">Membrane</keyword>
<dbReference type="GO" id="GO:0031965">
    <property type="term" value="C:nuclear membrane"/>
    <property type="evidence" value="ECO:0007669"/>
    <property type="project" value="UniProtKB-UniRule"/>
</dbReference>
<evidence type="ECO:0000256" key="1">
    <source>
        <dbReference type="ARBA" id="ARBA00004567"/>
    </source>
</evidence>
<keyword evidence="8 9" id="KW-0539">Nucleus</keyword>
<evidence type="ECO:0000313" key="10">
    <source>
        <dbReference type="EMBL" id="VDN60106.1"/>
    </source>
</evidence>
<evidence type="ECO:0000313" key="12">
    <source>
        <dbReference type="Proteomes" id="UP000274756"/>
    </source>
</evidence>
<organism evidence="11 13">
    <name type="scientific">Dracunculus medinensis</name>
    <name type="common">Guinea worm</name>
    <dbReference type="NCBI Taxonomy" id="318479"/>
    <lineage>
        <taxon>Eukaryota</taxon>
        <taxon>Metazoa</taxon>
        <taxon>Ecdysozoa</taxon>
        <taxon>Nematoda</taxon>
        <taxon>Chromadorea</taxon>
        <taxon>Rhabditida</taxon>
        <taxon>Spirurina</taxon>
        <taxon>Dracunculoidea</taxon>
        <taxon>Dracunculidae</taxon>
        <taxon>Dracunculus</taxon>
    </lineage>
</organism>
<keyword evidence="3 9" id="KW-0813">Transport</keyword>
<name>A0A0N4UIQ3_DRAME</name>
<dbReference type="GO" id="GO:0045893">
    <property type="term" value="P:positive regulation of DNA-templated transcription"/>
    <property type="evidence" value="ECO:0007669"/>
    <property type="project" value="TreeGrafter"/>
</dbReference>
<evidence type="ECO:0000256" key="8">
    <source>
        <dbReference type="ARBA" id="ARBA00023242"/>
    </source>
</evidence>
<dbReference type="WBParaSite" id="DME_0000749401-mRNA-1">
    <property type="protein sequence ID" value="DME_0000749401-mRNA-1"/>
    <property type="gene ID" value="DME_0000749401"/>
</dbReference>
<dbReference type="AlphaFoldDB" id="A0A0N4UIQ3"/>
<evidence type="ECO:0000256" key="2">
    <source>
        <dbReference type="ARBA" id="ARBA00005573"/>
    </source>
</evidence>
<evidence type="ECO:0000256" key="4">
    <source>
        <dbReference type="ARBA" id="ARBA00022816"/>
    </source>
</evidence>
<proteinExistence type="inferred from homology"/>
<gene>
    <name evidence="10" type="ORF">DME_LOCUS10079</name>
</gene>
<comment type="similarity">
    <text evidence="2 9">Belongs to the nucleoporin Nup85 family.</text>
</comment>
<evidence type="ECO:0000256" key="3">
    <source>
        <dbReference type="ARBA" id="ARBA00022448"/>
    </source>
</evidence>
<evidence type="ECO:0000256" key="5">
    <source>
        <dbReference type="ARBA" id="ARBA00022927"/>
    </source>
</evidence>
<evidence type="ECO:0000256" key="9">
    <source>
        <dbReference type="RuleBase" id="RU365073"/>
    </source>
</evidence>
<protein>
    <recommendedName>
        <fullName evidence="9">Nuclear pore complex protein Nup85</fullName>
    </recommendedName>
</protein>
<comment type="function">
    <text evidence="9">Functions as a component of the nuclear pore complex (NPC).</text>
</comment>
<dbReference type="Proteomes" id="UP000274756">
    <property type="component" value="Unassembled WGS sequence"/>
</dbReference>
<dbReference type="Pfam" id="PF07575">
    <property type="entry name" value="Nucleopor_Nup85"/>
    <property type="match status" value="2"/>
</dbReference>
<evidence type="ECO:0000313" key="11">
    <source>
        <dbReference type="Proteomes" id="UP000038040"/>
    </source>
</evidence>
<keyword evidence="5 9" id="KW-0653">Protein transport</keyword>
<evidence type="ECO:0000256" key="6">
    <source>
        <dbReference type="ARBA" id="ARBA00023010"/>
    </source>
</evidence>
<dbReference type="EMBL" id="UYYG01001201">
    <property type="protein sequence ID" value="VDN60106.1"/>
    <property type="molecule type" value="Genomic_DNA"/>
</dbReference>
<sequence length="528" mass="60514">MKQSLVQLRFRKFCILPIGKLYGNYRLLSLSLEYRSVIRSTRLLLYNNDLDETLKTYELIWSLVEIIFMKSHDSSIVIDLITWARLCFPFTYYVDEISPCLRQSKIRSLDKRIFWQQIAYFLLSGLFKNAITMLETYGQIADDEAVRKLADEIRDLCMEKYFESNRDAEMIALLLSGDQETLLSLSHLVDNWFELVPAYALFIRPYAALSDLHEIAKTCANICGCNDHPIDDIISSLFSLDAPRALQNIARASADWWLAAHLADLLQKADNRTTTVFGVDIRQHLLVDYALSLFSYSGLWQISFDYLKECGSDGFEKLELLIPAVPLNSDITAIKLNDLCLDLGLNHLCADINKAMAYRMLRHKEWGSALTWALRSVDTSLHSAIADYILHFCPPEVISSIAVLEQMSEIMLKTPALVFLHEYRKFQNLLRDGDKTEAVNLLVTLIIYDFAPDKFRANLFNDLITILNLDCGVVNKERTMQVLQYLAINSTSEKRLDEENMDILTSEQLQVNILRQALLKNLLTAVIS</sequence>
<reference evidence="13" key="1">
    <citation type="submission" date="2017-02" db="UniProtKB">
        <authorList>
            <consortium name="WormBaseParasite"/>
        </authorList>
    </citation>
    <scope>IDENTIFICATION</scope>
</reference>
<dbReference type="GO" id="GO:0017056">
    <property type="term" value="F:structural constituent of nuclear pore"/>
    <property type="evidence" value="ECO:0007669"/>
    <property type="project" value="TreeGrafter"/>
</dbReference>
<evidence type="ECO:0000313" key="13">
    <source>
        <dbReference type="WBParaSite" id="DME_0000749401-mRNA-1"/>
    </source>
</evidence>
<comment type="subunit">
    <text evidence="9">Component of the nuclear pore complex (NPC).</text>
</comment>
<accession>A0A0N4UIQ3</accession>
<keyword evidence="6 9" id="KW-0811">Translocation</keyword>
<evidence type="ECO:0000256" key="7">
    <source>
        <dbReference type="ARBA" id="ARBA00023132"/>
    </source>
</evidence>
<dbReference type="PANTHER" id="PTHR13373:SF21">
    <property type="entry name" value="NUCLEAR PORE COMPLEX PROTEIN NUP85"/>
    <property type="match status" value="1"/>
</dbReference>
<dbReference type="PANTHER" id="PTHR13373">
    <property type="entry name" value="FROUNT PROTEIN-RELATED"/>
    <property type="match status" value="1"/>
</dbReference>
<keyword evidence="4 9" id="KW-0509">mRNA transport</keyword>
<dbReference type="InterPro" id="IPR011502">
    <property type="entry name" value="Nucleoporin_Nup85"/>
</dbReference>
<keyword evidence="12" id="KW-1185">Reference proteome</keyword>
<dbReference type="GO" id="GO:0031080">
    <property type="term" value="C:nuclear pore outer ring"/>
    <property type="evidence" value="ECO:0007669"/>
    <property type="project" value="TreeGrafter"/>
</dbReference>
<keyword evidence="7 9" id="KW-0906">Nuclear pore complex</keyword>
<dbReference type="GO" id="GO:0006606">
    <property type="term" value="P:protein import into nucleus"/>
    <property type="evidence" value="ECO:0007669"/>
    <property type="project" value="TreeGrafter"/>
</dbReference>
<dbReference type="OrthoDB" id="17644at2759"/>
<dbReference type="GO" id="GO:0006406">
    <property type="term" value="P:mRNA export from nucleus"/>
    <property type="evidence" value="ECO:0007669"/>
    <property type="project" value="TreeGrafter"/>
</dbReference>
<dbReference type="Proteomes" id="UP000038040">
    <property type="component" value="Unplaced"/>
</dbReference>
<reference evidence="10 12" key="2">
    <citation type="submission" date="2018-11" db="EMBL/GenBank/DDBJ databases">
        <authorList>
            <consortium name="Pathogen Informatics"/>
        </authorList>
    </citation>
    <scope>NUCLEOTIDE SEQUENCE [LARGE SCALE GENOMIC DNA]</scope>
</reference>